<dbReference type="InterPro" id="IPR001867">
    <property type="entry name" value="OmpR/PhoB-type_DNA-bd"/>
</dbReference>
<dbReference type="Pfam" id="PF00486">
    <property type="entry name" value="Trans_reg_C"/>
    <property type="match status" value="1"/>
</dbReference>
<proteinExistence type="predicted"/>
<dbReference type="CDD" id="cd17574">
    <property type="entry name" value="REC_OmpR"/>
    <property type="match status" value="1"/>
</dbReference>
<dbReference type="SUPFAM" id="SSF52172">
    <property type="entry name" value="CheY-like"/>
    <property type="match status" value="1"/>
</dbReference>
<dbReference type="InterPro" id="IPR001789">
    <property type="entry name" value="Sig_transdc_resp-reg_receiver"/>
</dbReference>
<dbReference type="SMART" id="SM00862">
    <property type="entry name" value="Trans_reg_C"/>
    <property type="match status" value="1"/>
</dbReference>
<dbReference type="InterPro" id="IPR011006">
    <property type="entry name" value="CheY-like_superfamily"/>
</dbReference>
<reference evidence="10" key="1">
    <citation type="submission" date="2021-02" db="EMBL/GenBank/DDBJ databases">
        <title>Fulvivirga sp. S481 isolated from sea water.</title>
        <authorList>
            <person name="Bae S.S."/>
            <person name="Baek K."/>
        </authorList>
    </citation>
    <scope>NUCLEOTIDE SEQUENCE</scope>
    <source>
        <strain evidence="10">S481</strain>
    </source>
</reference>
<dbReference type="InterPro" id="IPR039420">
    <property type="entry name" value="WalR-like"/>
</dbReference>
<evidence type="ECO:0000313" key="10">
    <source>
        <dbReference type="EMBL" id="QSE96562.1"/>
    </source>
</evidence>
<dbReference type="InterPro" id="IPR036388">
    <property type="entry name" value="WH-like_DNA-bd_sf"/>
</dbReference>
<evidence type="ECO:0000259" key="9">
    <source>
        <dbReference type="PROSITE" id="PS51755"/>
    </source>
</evidence>
<dbReference type="Pfam" id="PF00072">
    <property type="entry name" value="Response_reg"/>
    <property type="match status" value="1"/>
</dbReference>
<dbReference type="PROSITE" id="PS50110">
    <property type="entry name" value="RESPONSE_REGULATORY"/>
    <property type="match status" value="1"/>
</dbReference>
<gene>
    <name evidence="10" type="ORF">JR347_13265</name>
</gene>
<feature type="domain" description="OmpR/PhoB-type" evidence="9">
    <location>
        <begin position="135"/>
        <end position="229"/>
    </location>
</feature>
<dbReference type="PANTHER" id="PTHR48111">
    <property type="entry name" value="REGULATOR OF RPOS"/>
    <property type="match status" value="1"/>
</dbReference>
<keyword evidence="11" id="KW-1185">Reference proteome</keyword>
<evidence type="ECO:0000256" key="6">
    <source>
        <dbReference type="PROSITE-ProRule" id="PRU00169"/>
    </source>
</evidence>
<keyword evidence="2" id="KW-0902">Two-component regulatory system</keyword>
<sequence>MNSEKRKHKILIIDDDKDILELLAYNLDKEGYEVETVSKSTDSLNAAKSFQPDLIILDIMMPKINGIEVCRQLRESSEFNNTYIFFLTAKSDKELQIEALETGGDDFIQKITGLRALTHKISTVLKRKLIIRKCVKEIHLGDLTINRRKRSVAYKGKEIVLSESEFEIIYFFAQNPKKIISRDNLLNNIWGPDVYLLAKTLDTYLMNVADKLGTELIKQVREGKYKLEKVS</sequence>
<evidence type="ECO:0000256" key="2">
    <source>
        <dbReference type="ARBA" id="ARBA00023012"/>
    </source>
</evidence>
<evidence type="ECO:0000259" key="8">
    <source>
        <dbReference type="PROSITE" id="PS50110"/>
    </source>
</evidence>
<evidence type="ECO:0000256" key="4">
    <source>
        <dbReference type="ARBA" id="ARBA00023125"/>
    </source>
</evidence>
<evidence type="ECO:0000313" key="11">
    <source>
        <dbReference type="Proteomes" id="UP000662783"/>
    </source>
</evidence>
<dbReference type="AlphaFoldDB" id="A0A974WG71"/>
<dbReference type="GO" id="GO:0000976">
    <property type="term" value="F:transcription cis-regulatory region binding"/>
    <property type="evidence" value="ECO:0007669"/>
    <property type="project" value="TreeGrafter"/>
</dbReference>
<organism evidence="10 11">
    <name type="scientific">Fulvivirga lutea</name>
    <dbReference type="NCBI Taxonomy" id="2810512"/>
    <lineage>
        <taxon>Bacteria</taxon>
        <taxon>Pseudomonadati</taxon>
        <taxon>Bacteroidota</taxon>
        <taxon>Cytophagia</taxon>
        <taxon>Cytophagales</taxon>
        <taxon>Fulvivirgaceae</taxon>
        <taxon>Fulvivirga</taxon>
    </lineage>
</organism>
<keyword evidence="4 7" id="KW-0238">DNA-binding</keyword>
<evidence type="ECO:0000256" key="3">
    <source>
        <dbReference type="ARBA" id="ARBA00023015"/>
    </source>
</evidence>
<dbReference type="Gene3D" id="1.10.10.10">
    <property type="entry name" value="Winged helix-like DNA-binding domain superfamily/Winged helix DNA-binding domain"/>
    <property type="match status" value="1"/>
</dbReference>
<keyword evidence="5" id="KW-0804">Transcription</keyword>
<dbReference type="CDD" id="cd00383">
    <property type="entry name" value="trans_reg_C"/>
    <property type="match status" value="1"/>
</dbReference>
<feature type="modified residue" description="4-aspartylphosphate" evidence="6">
    <location>
        <position position="58"/>
    </location>
</feature>
<dbReference type="GO" id="GO:0000156">
    <property type="term" value="F:phosphorelay response regulator activity"/>
    <property type="evidence" value="ECO:0007669"/>
    <property type="project" value="TreeGrafter"/>
</dbReference>
<dbReference type="GO" id="GO:0006355">
    <property type="term" value="P:regulation of DNA-templated transcription"/>
    <property type="evidence" value="ECO:0007669"/>
    <property type="project" value="InterPro"/>
</dbReference>
<dbReference type="FunFam" id="3.40.50.2300:FF:000001">
    <property type="entry name" value="DNA-binding response regulator PhoB"/>
    <property type="match status" value="1"/>
</dbReference>
<name>A0A974WG71_9BACT</name>
<evidence type="ECO:0000256" key="1">
    <source>
        <dbReference type="ARBA" id="ARBA00022553"/>
    </source>
</evidence>
<dbReference type="Gene3D" id="3.40.50.2300">
    <property type="match status" value="1"/>
</dbReference>
<dbReference type="KEGG" id="fuv:JR347_13265"/>
<dbReference type="GO" id="GO:0032993">
    <property type="term" value="C:protein-DNA complex"/>
    <property type="evidence" value="ECO:0007669"/>
    <property type="project" value="TreeGrafter"/>
</dbReference>
<accession>A0A974WG71</accession>
<dbReference type="PROSITE" id="PS51755">
    <property type="entry name" value="OMPR_PHOB"/>
    <property type="match status" value="1"/>
</dbReference>
<dbReference type="Proteomes" id="UP000662783">
    <property type="component" value="Chromosome"/>
</dbReference>
<dbReference type="SMART" id="SM00448">
    <property type="entry name" value="REC"/>
    <property type="match status" value="1"/>
</dbReference>
<dbReference type="EMBL" id="CP070608">
    <property type="protein sequence ID" value="QSE96562.1"/>
    <property type="molecule type" value="Genomic_DNA"/>
</dbReference>
<feature type="domain" description="Response regulatory" evidence="8">
    <location>
        <begin position="9"/>
        <end position="125"/>
    </location>
</feature>
<evidence type="ECO:0000256" key="5">
    <source>
        <dbReference type="ARBA" id="ARBA00023163"/>
    </source>
</evidence>
<dbReference type="RefSeq" id="WP_205721076.1">
    <property type="nucleotide sequence ID" value="NZ_CP070608.1"/>
</dbReference>
<dbReference type="GO" id="GO:0005829">
    <property type="term" value="C:cytosol"/>
    <property type="evidence" value="ECO:0007669"/>
    <property type="project" value="TreeGrafter"/>
</dbReference>
<keyword evidence="1 6" id="KW-0597">Phosphoprotein</keyword>
<protein>
    <submittedName>
        <fullName evidence="10">Response regulator transcription factor</fullName>
    </submittedName>
</protein>
<keyword evidence="3" id="KW-0805">Transcription regulation</keyword>
<dbReference type="PANTHER" id="PTHR48111:SF40">
    <property type="entry name" value="PHOSPHATE REGULON TRANSCRIPTIONAL REGULATORY PROTEIN PHOB"/>
    <property type="match status" value="1"/>
</dbReference>
<evidence type="ECO:0000256" key="7">
    <source>
        <dbReference type="PROSITE-ProRule" id="PRU01091"/>
    </source>
</evidence>
<feature type="DNA-binding region" description="OmpR/PhoB-type" evidence="7">
    <location>
        <begin position="135"/>
        <end position="229"/>
    </location>
</feature>